<dbReference type="Gene3D" id="3.40.50.2000">
    <property type="entry name" value="Glycogen Phosphorylase B"/>
    <property type="match status" value="2"/>
</dbReference>
<dbReference type="PANTHER" id="PTHR48050">
    <property type="entry name" value="STEROL 3-BETA-GLUCOSYLTRANSFERASE"/>
    <property type="match status" value="1"/>
</dbReference>
<gene>
    <name evidence="6" type="ORF">NBG84_04955</name>
</gene>
<dbReference type="InterPro" id="IPR050426">
    <property type="entry name" value="Glycosyltransferase_28"/>
</dbReference>
<evidence type="ECO:0000313" key="7">
    <source>
        <dbReference type="Proteomes" id="UP001431429"/>
    </source>
</evidence>
<dbReference type="InterPro" id="IPR048284">
    <property type="entry name" value="EryCIII-like_N"/>
</dbReference>
<dbReference type="SUPFAM" id="SSF53756">
    <property type="entry name" value="UDP-Glycosyltransferase/glycogen phosphorylase"/>
    <property type="match status" value="1"/>
</dbReference>
<feature type="domain" description="Erythromycin biosynthesis protein CIII-like N-terminal" evidence="5">
    <location>
        <begin position="6"/>
        <end position="248"/>
    </location>
</feature>
<evidence type="ECO:0000259" key="4">
    <source>
        <dbReference type="Pfam" id="PF06722"/>
    </source>
</evidence>
<proteinExistence type="inferred from homology"/>
<comment type="caution">
    <text evidence="6">The sequence shown here is derived from an EMBL/GenBank/DDBJ whole genome shotgun (WGS) entry which is preliminary data.</text>
</comment>
<dbReference type="EMBL" id="JAMQAW010000004">
    <property type="protein sequence ID" value="MCM2387663.1"/>
    <property type="molecule type" value="Genomic_DNA"/>
</dbReference>
<dbReference type="InterPro" id="IPR002213">
    <property type="entry name" value="UDP_glucos_trans"/>
</dbReference>
<keyword evidence="3" id="KW-0808">Transferase</keyword>
<comment type="similarity">
    <text evidence="1">Belongs to the glycosyltransferase 28 family.</text>
</comment>
<dbReference type="InterPro" id="IPR010610">
    <property type="entry name" value="EryCIII-like_C"/>
</dbReference>
<dbReference type="Pfam" id="PF06722">
    <property type="entry name" value="EryCIII-like_C"/>
    <property type="match status" value="1"/>
</dbReference>
<evidence type="ECO:0000256" key="1">
    <source>
        <dbReference type="ARBA" id="ARBA00006962"/>
    </source>
</evidence>
<protein>
    <submittedName>
        <fullName evidence="6">DUF1205 domain-containing protein</fullName>
    </submittedName>
</protein>
<accession>A0ABT0UGU0</accession>
<evidence type="ECO:0000256" key="3">
    <source>
        <dbReference type="ARBA" id="ARBA00022679"/>
    </source>
</evidence>
<evidence type="ECO:0000313" key="6">
    <source>
        <dbReference type="EMBL" id="MCM2387663.1"/>
    </source>
</evidence>
<keyword evidence="2" id="KW-0328">Glycosyltransferase</keyword>
<keyword evidence="7" id="KW-1185">Reference proteome</keyword>
<dbReference type="Proteomes" id="UP001431429">
    <property type="component" value="Unassembled WGS sequence"/>
</dbReference>
<dbReference type="CDD" id="cd03784">
    <property type="entry name" value="GT1_Gtf-like"/>
    <property type="match status" value="1"/>
</dbReference>
<evidence type="ECO:0000259" key="5">
    <source>
        <dbReference type="Pfam" id="PF21036"/>
    </source>
</evidence>
<feature type="domain" description="Erythromycin biosynthesis protein CIII-like C-terminal" evidence="4">
    <location>
        <begin position="267"/>
        <end position="410"/>
    </location>
</feature>
<name>A0ABT0UGU0_9ACTN</name>
<sequence>MVPLAWALRSAGHEVQVASEPGFLDTITEAGLTAVPVGPQESLEQRIRSIRGGDDAPEQFEMAPPFSPDSLYELGHAHRDGLAWEGISWLLDNLVVPRTWIMNDELVEDLVTHCRSWQPDLVLCDVMTHAGAVAADAVGAAHGRLLFWLDVTLRLRRDFLRAQERQPPHERRDTLRAWYAEWAGKHGRDFTEELVTGQFAVNVLPERCRLEPHERTLSLRYVPYNERSVVRSWINEAPRAPRVLMTFGISARQWADLPGMSVKELQETLDSLADLDIELVLTVPGELRAQLHSVPENTRIVDFVPLDLILPTCTAVIHHGGAGSFNGAMMHGIPHLVIGYSADAPGKRVLLRQTGAGLSLGPDEVTGPRVREYLTRLLEDDAFRVAAERLQREALAHPAPSALVADLERLTAEHRSRRARGR</sequence>
<dbReference type="PANTHER" id="PTHR48050:SF13">
    <property type="entry name" value="STEROL 3-BETA-GLUCOSYLTRANSFERASE UGT80A2"/>
    <property type="match status" value="1"/>
</dbReference>
<evidence type="ECO:0000256" key="2">
    <source>
        <dbReference type="ARBA" id="ARBA00022676"/>
    </source>
</evidence>
<reference evidence="6" key="1">
    <citation type="submission" date="2022-06" db="EMBL/GenBank/DDBJ databases">
        <title>Genome public.</title>
        <authorList>
            <person name="Sun Q."/>
        </authorList>
    </citation>
    <scope>NUCLEOTIDE SEQUENCE</scope>
    <source>
        <strain evidence="6">CWNU-1</strain>
    </source>
</reference>
<organism evidence="6 7">
    <name type="scientific">Streptomyces albipurpureus</name>
    <dbReference type="NCBI Taxonomy" id="2897419"/>
    <lineage>
        <taxon>Bacteria</taxon>
        <taxon>Bacillati</taxon>
        <taxon>Actinomycetota</taxon>
        <taxon>Actinomycetes</taxon>
        <taxon>Kitasatosporales</taxon>
        <taxon>Streptomycetaceae</taxon>
        <taxon>Streptomyces</taxon>
    </lineage>
</organism>
<dbReference type="Pfam" id="PF21036">
    <property type="entry name" value="EryCIII-like_N"/>
    <property type="match status" value="1"/>
</dbReference>